<dbReference type="AlphaFoldDB" id="A0A451BKP9"/>
<keyword evidence="2" id="KW-1133">Transmembrane helix</keyword>
<protein>
    <submittedName>
        <fullName evidence="3">Uncharacterized protein</fullName>
    </submittedName>
</protein>
<proteinExistence type="predicted"/>
<reference evidence="3" key="1">
    <citation type="submission" date="2019-02" db="EMBL/GenBank/DDBJ databases">
        <authorList>
            <person name="Gruber-Vodicka R. H."/>
            <person name="Seah K. B. B."/>
        </authorList>
    </citation>
    <scope>NUCLEOTIDE SEQUENCE</scope>
    <source>
        <strain evidence="3">BECK_S127</strain>
    </source>
</reference>
<evidence type="ECO:0000256" key="2">
    <source>
        <dbReference type="SAM" id="Phobius"/>
    </source>
</evidence>
<keyword evidence="2" id="KW-0812">Transmembrane</keyword>
<organism evidence="3">
    <name type="scientific">Candidatus Kentrum sp. SD</name>
    <dbReference type="NCBI Taxonomy" id="2126332"/>
    <lineage>
        <taxon>Bacteria</taxon>
        <taxon>Pseudomonadati</taxon>
        <taxon>Pseudomonadota</taxon>
        <taxon>Gammaproteobacteria</taxon>
        <taxon>Candidatus Kentrum</taxon>
    </lineage>
</organism>
<evidence type="ECO:0000313" key="3">
    <source>
        <dbReference type="EMBL" id="VFK78875.1"/>
    </source>
</evidence>
<feature type="transmembrane region" description="Helical" evidence="2">
    <location>
        <begin position="54"/>
        <end position="76"/>
    </location>
</feature>
<gene>
    <name evidence="3" type="ORF">BECKSD772D_GA0070982_102813</name>
</gene>
<feature type="region of interest" description="Disordered" evidence="1">
    <location>
        <begin position="1"/>
        <end position="22"/>
    </location>
</feature>
<sequence>MNTTDTVTLSPADGNGNTRGSMNTRVALRDLLREMKERDDALIEHIDKRHKRDVGVMIVVGIVAVIVGMIMGSVIVSMEDDMDTMAEAMGYLKGNDDAPAGHAAKRSMTENMDIMADSIEETTKRMETIATVMGNIKNQEKTTSAAKNTMAMNMDTMAKNTREMSETMSEMKVYMSAIPEIRKDVNQMTRIVGMMQQDTGSMRVGVGHMSNDTGSMSHPFRVMNSMMPW</sequence>
<name>A0A451BKP9_9GAMM</name>
<keyword evidence="2" id="KW-0472">Membrane</keyword>
<evidence type="ECO:0000256" key="1">
    <source>
        <dbReference type="SAM" id="MobiDB-lite"/>
    </source>
</evidence>
<accession>A0A451BKP9</accession>
<dbReference type="EMBL" id="CAADHB010000028">
    <property type="protein sequence ID" value="VFK78875.1"/>
    <property type="molecule type" value="Genomic_DNA"/>
</dbReference>